<protein>
    <submittedName>
        <fullName evidence="1">Uncharacterized protein</fullName>
    </submittedName>
</protein>
<dbReference type="AlphaFoldDB" id="A0A0E9TIU2"/>
<accession>A0A0E9TIU2</accession>
<reference evidence="1" key="1">
    <citation type="submission" date="2014-11" db="EMBL/GenBank/DDBJ databases">
        <authorList>
            <person name="Amaro Gonzalez C."/>
        </authorList>
    </citation>
    <scope>NUCLEOTIDE SEQUENCE</scope>
</reference>
<name>A0A0E9TIU2_ANGAN</name>
<proteinExistence type="predicted"/>
<organism evidence="1">
    <name type="scientific">Anguilla anguilla</name>
    <name type="common">European freshwater eel</name>
    <name type="synonym">Muraena anguilla</name>
    <dbReference type="NCBI Taxonomy" id="7936"/>
    <lineage>
        <taxon>Eukaryota</taxon>
        <taxon>Metazoa</taxon>
        <taxon>Chordata</taxon>
        <taxon>Craniata</taxon>
        <taxon>Vertebrata</taxon>
        <taxon>Euteleostomi</taxon>
        <taxon>Actinopterygii</taxon>
        <taxon>Neopterygii</taxon>
        <taxon>Teleostei</taxon>
        <taxon>Anguilliformes</taxon>
        <taxon>Anguillidae</taxon>
        <taxon>Anguilla</taxon>
    </lineage>
</organism>
<sequence length="30" mass="3403">MDFPGSSLVQVLIQAQCYLASGIWQEKVKY</sequence>
<dbReference type="EMBL" id="GBXM01055066">
    <property type="protein sequence ID" value="JAH53511.1"/>
    <property type="molecule type" value="Transcribed_RNA"/>
</dbReference>
<evidence type="ECO:0000313" key="1">
    <source>
        <dbReference type="EMBL" id="JAH53511.1"/>
    </source>
</evidence>
<reference evidence="1" key="2">
    <citation type="journal article" date="2015" name="Fish Shellfish Immunol.">
        <title>Early steps in the European eel (Anguilla anguilla)-Vibrio vulnificus interaction in the gills: Role of the RtxA13 toxin.</title>
        <authorList>
            <person name="Callol A."/>
            <person name="Pajuelo D."/>
            <person name="Ebbesson L."/>
            <person name="Teles M."/>
            <person name="MacKenzie S."/>
            <person name="Amaro C."/>
        </authorList>
    </citation>
    <scope>NUCLEOTIDE SEQUENCE</scope>
</reference>